<keyword evidence="3" id="KW-0378">Hydrolase</keyword>
<evidence type="ECO:0000256" key="5">
    <source>
        <dbReference type="ARBA" id="ARBA00051722"/>
    </source>
</evidence>
<comment type="similarity">
    <text evidence="1">Belongs to the metallo-dependent hydrolases superfamily. CpsB/CapC family.</text>
</comment>
<dbReference type="Gene3D" id="3.20.20.140">
    <property type="entry name" value="Metal-dependent hydrolases"/>
    <property type="match status" value="1"/>
</dbReference>
<accession>A0A6J4RYM9</accession>
<reference evidence="6" key="1">
    <citation type="submission" date="2020-02" db="EMBL/GenBank/DDBJ databases">
        <authorList>
            <person name="Meier V. D."/>
        </authorList>
    </citation>
    <scope>NUCLEOTIDE SEQUENCE</scope>
    <source>
        <strain evidence="6">AVDCRST_MAG38</strain>
    </source>
</reference>
<dbReference type="GO" id="GO:0030145">
    <property type="term" value="F:manganese ion binding"/>
    <property type="evidence" value="ECO:0007669"/>
    <property type="project" value="InterPro"/>
</dbReference>
<dbReference type="PANTHER" id="PTHR39181">
    <property type="entry name" value="TYROSINE-PROTEIN PHOSPHATASE YWQE"/>
    <property type="match status" value="1"/>
</dbReference>
<evidence type="ECO:0000256" key="3">
    <source>
        <dbReference type="ARBA" id="ARBA00022801"/>
    </source>
</evidence>
<evidence type="ECO:0000256" key="4">
    <source>
        <dbReference type="ARBA" id="ARBA00022912"/>
    </source>
</evidence>
<sequence>MRPGGEIDVVRAADLTEEELRALRLGGGEWLLVECPLRQSAADAFELIVRALQSRGHRVVLAHPERSPLMRRRPRLLASLVEDGMLSSITAGSLAGRFGTEIREVAIGLLEAGLAHNVTSDAHNAMQRPPGLRDEILGVADELPGIEEQLDWLTLDVPAAVLGGGGIPARPGGRLQRRRKRRWALQRR</sequence>
<dbReference type="InterPro" id="IPR016667">
    <property type="entry name" value="Caps_polysacc_synth_CpsB/CapC"/>
</dbReference>
<organism evidence="6">
    <name type="scientific">uncultured Solirubrobacteraceae bacterium</name>
    <dbReference type="NCBI Taxonomy" id="1162706"/>
    <lineage>
        <taxon>Bacteria</taxon>
        <taxon>Bacillati</taxon>
        <taxon>Actinomycetota</taxon>
        <taxon>Thermoleophilia</taxon>
        <taxon>Solirubrobacterales</taxon>
        <taxon>Solirubrobacteraceae</taxon>
        <taxon>environmental samples</taxon>
    </lineage>
</organism>
<evidence type="ECO:0000256" key="1">
    <source>
        <dbReference type="ARBA" id="ARBA00005750"/>
    </source>
</evidence>
<dbReference type="AlphaFoldDB" id="A0A6J4RYM9"/>
<keyword evidence="4" id="KW-0904">Protein phosphatase</keyword>
<evidence type="ECO:0000256" key="2">
    <source>
        <dbReference type="ARBA" id="ARBA00013064"/>
    </source>
</evidence>
<proteinExistence type="inferred from homology"/>
<dbReference type="Pfam" id="PF19567">
    <property type="entry name" value="CpsB_CapC"/>
    <property type="match status" value="1"/>
</dbReference>
<dbReference type="EMBL" id="CADCVJ010000192">
    <property type="protein sequence ID" value="CAA9485111.1"/>
    <property type="molecule type" value="Genomic_DNA"/>
</dbReference>
<name>A0A6J4RYM9_9ACTN</name>
<gene>
    <name evidence="6" type="ORF">AVDCRST_MAG38-2276</name>
</gene>
<comment type="catalytic activity">
    <reaction evidence="5">
        <text>O-phospho-L-tyrosyl-[protein] + H2O = L-tyrosyl-[protein] + phosphate</text>
        <dbReference type="Rhea" id="RHEA:10684"/>
        <dbReference type="Rhea" id="RHEA-COMP:10136"/>
        <dbReference type="Rhea" id="RHEA-COMP:20101"/>
        <dbReference type="ChEBI" id="CHEBI:15377"/>
        <dbReference type="ChEBI" id="CHEBI:43474"/>
        <dbReference type="ChEBI" id="CHEBI:46858"/>
        <dbReference type="ChEBI" id="CHEBI:61978"/>
        <dbReference type="EC" id="3.1.3.48"/>
    </reaction>
</comment>
<dbReference type="GO" id="GO:0004725">
    <property type="term" value="F:protein tyrosine phosphatase activity"/>
    <property type="evidence" value="ECO:0007669"/>
    <property type="project" value="UniProtKB-EC"/>
</dbReference>
<dbReference type="EC" id="3.1.3.48" evidence="2"/>
<protein>
    <recommendedName>
        <fullName evidence="2">protein-tyrosine-phosphatase</fullName>
        <ecNumber evidence="2">3.1.3.48</ecNumber>
    </recommendedName>
</protein>
<evidence type="ECO:0000313" key="6">
    <source>
        <dbReference type="EMBL" id="CAA9485111.1"/>
    </source>
</evidence>
<dbReference type="PANTHER" id="PTHR39181:SF1">
    <property type="entry name" value="TYROSINE-PROTEIN PHOSPHATASE YWQE"/>
    <property type="match status" value="1"/>
</dbReference>